<dbReference type="GO" id="GO:0008800">
    <property type="term" value="F:beta-lactamase activity"/>
    <property type="evidence" value="ECO:0007669"/>
    <property type="project" value="InterPro"/>
</dbReference>
<dbReference type="Gene3D" id="3.40.710.10">
    <property type="entry name" value="DD-peptidase/beta-lactamase superfamily"/>
    <property type="match status" value="1"/>
</dbReference>
<evidence type="ECO:0000313" key="2">
    <source>
        <dbReference type="EMBL" id="SFB04892.1"/>
    </source>
</evidence>
<gene>
    <name evidence="2" type="ORF">SAMN04488528_10104</name>
</gene>
<dbReference type="SUPFAM" id="SSF56601">
    <property type="entry name" value="beta-lactamase/transpeptidase-like"/>
    <property type="match status" value="1"/>
</dbReference>
<accession>A0A1I0XV57</accession>
<dbReference type="AlphaFoldDB" id="A0A1I0XV57"/>
<proteinExistence type="predicted"/>
<dbReference type="Pfam" id="PF13354">
    <property type="entry name" value="Beta-lactamase2"/>
    <property type="match status" value="1"/>
</dbReference>
<name>A0A1I0XV57_9CLOT</name>
<dbReference type="GO" id="GO:0046677">
    <property type="term" value="P:response to antibiotic"/>
    <property type="evidence" value="ECO:0007669"/>
    <property type="project" value="InterPro"/>
</dbReference>
<dbReference type="GO" id="GO:0030655">
    <property type="term" value="P:beta-lactam antibiotic catabolic process"/>
    <property type="evidence" value="ECO:0007669"/>
    <property type="project" value="InterPro"/>
</dbReference>
<protein>
    <submittedName>
        <fullName evidence="2">Beta-lactamase class A</fullName>
    </submittedName>
</protein>
<dbReference type="InterPro" id="IPR000871">
    <property type="entry name" value="Beta-lactam_class-A"/>
</dbReference>
<dbReference type="PANTHER" id="PTHR35333:SF3">
    <property type="entry name" value="BETA-LACTAMASE-TYPE TRANSPEPTIDASE FOLD CONTAINING PROTEIN"/>
    <property type="match status" value="1"/>
</dbReference>
<dbReference type="InterPro" id="IPR012338">
    <property type="entry name" value="Beta-lactam/transpept-like"/>
</dbReference>
<dbReference type="STRING" id="84698.SAMN04488528_10104"/>
<sequence length="249" mass="28236">MKEIKKYLESRLGEYGFYFEDLDCGYVYGFNENLVTDAGACIHIPLALALLKEVEQGNLKLKDTIFMSEECIEKNTILSYLKPKECTIEELLIFMLIQNDNTAYEILVGLLGVDKFNKYMKDIGLKNTKIIDGKLKAETCAYDLSKCWKIINKTEYICKDNKDFIVNTLKAQPVKDKIAFYYSKGDRENISCKGGSINKGENDSCYLNHPKGKFAFTILSKDIPSDVYGAVTLAKSGKIAIDIIENSWK</sequence>
<dbReference type="Proteomes" id="UP000198619">
    <property type="component" value="Unassembled WGS sequence"/>
</dbReference>
<reference evidence="2 3" key="1">
    <citation type="submission" date="2016-10" db="EMBL/GenBank/DDBJ databases">
        <authorList>
            <person name="de Groot N.N."/>
        </authorList>
    </citation>
    <scope>NUCLEOTIDE SEQUENCE [LARGE SCALE GENOMIC DNA]</scope>
    <source>
        <strain evidence="2 3">DSM 12271</strain>
    </source>
</reference>
<dbReference type="PANTHER" id="PTHR35333">
    <property type="entry name" value="BETA-LACTAMASE"/>
    <property type="match status" value="1"/>
</dbReference>
<dbReference type="InterPro" id="IPR045155">
    <property type="entry name" value="Beta-lactam_cat"/>
</dbReference>
<keyword evidence="3" id="KW-1185">Reference proteome</keyword>
<evidence type="ECO:0000259" key="1">
    <source>
        <dbReference type="Pfam" id="PF13354"/>
    </source>
</evidence>
<organism evidence="2 3">
    <name type="scientific">Clostridium frigidicarnis</name>
    <dbReference type="NCBI Taxonomy" id="84698"/>
    <lineage>
        <taxon>Bacteria</taxon>
        <taxon>Bacillati</taxon>
        <taxon>Bacillota</taxon>
        <taxon>Clostridia</taxon>
        <taxon>Eubacteriales</taxon>
        <taxon>Clostridiaceae</taxon>
        <taxon>Clostridium</taxon>
    </lineage>
</organism>
<feature type="domain" description="Beta-lactamase class A catalytic" evidence="1">
    <location>
        <begin position="16"/>
        <end position="219"/>
    </location>
</feature>
<dbReference type="RefSeq" id="WP_177199352.1">
    <property type="nucleotide sequence ID" value="NZ_FOKI01000010.1"/>
</dbReference>
<evidence type="ECO:0000313" key="3">
    <source>
        <dbReference type="Proteomes" id="UP000198619"/>
    </source>
</evidence>
<dbReference type="EMBL" id="FOKI01000010">
    <property type="protein sequence ID" value="SFB04892.1"/>
    <property type="molecule type" value="Genomic_DNA"/>
</dbReference>